<accession>X1IXL0</accession>
<feature type="transmembrane region" description="Helical" evidence="1">
    <location>
        <begin position="15"/>
        <end position="35"/>
    </location>
</feature>
<feature type="transmembrane region" description="Helical" evidence="1">
    <location>
        <begin position="47"/>
        <end position="69"/>
    </location>
</feature>
<keyword evidence="1" id="KW-1133">Transmembrane helix</keyword>
<keyword evidence="1" id="KW-0812">Transmembrane</keyword>
<reference evidence="2" key="1">
    <citation type="journal article" date="2014" name="Front. Microbiol.">
        <title>High frequency of phylogenetically diverse reductive dehalogenase-homologous genes in deep subseafloor sedimentary metagenomes.</title>
        <authorList>
            <person name="Kawai M."/>
            <person name="Futagami T."/>
            <person name="Toyoda A."/>
            <person name="Takaki Y."/>
            <person name="Nishi S."/>
            <person name="Hori S."/>
            <person name="Arai W."/>
            <person name="Tsubouchi T."/>
            <person name="Morono Y."/>
            <person name="Uchiyama I."/>
            <person name="Ito T."/>
            <person name="Fujiyama A."/>
            <person name="Inagaki F."/>
            <person name="Takami H."/>
        </authorList>
    </citation>
    <scope>NUCLEOTIDE SEQUENCE</scope>
    <source>
        <strain evidence="2">Expedition CK06-06</strain>
    </source>
</reference>
<keyword evidence="1" id="KW-0472">Membrane</keyword>
<dbReference type="EMBL" id="BARU01041328">
    <property type="protein sequence ID" value="GAH87201.1"/>
    <property type="molecule type" value="Genomic_DNA"/>
</dbReference>
<sequence length="111" mass="12969">MNQQIFSKFNVYDQIGYLLVGSIGLLIIYLDTILLNYKFPKFDLETVIIWLIVAYFLGHIIQAVANVIIREKKEDFNEQEKRILDIAEKFFGIKELSDGEIWNLCYMTALA</sequence>
<dbReference type="AlphaFoldDB" id="X1IXL0"/>
<feature type="non-terminal residue" evidence="2">
    <location>
        <position position="111"/>
    </location>
</feature>
<name>X1IXL0_9ZZZZ</name>
<evidence type="ECO:0000313" key="2">
    <source>
        <dbReference type="EMBL" id="GAH87201.1"/>
    </source>
</evidence>
<organism evidence="2">
    <name type="scientific">marine sediment metagenome</name>
    <dbReference type="NCBI Taxonomy" id="412755"/>
    <lineage>
        <taxon>unclassified sequences</taxon>
        <taxon>metagenomes</taxon>
        <taxon>ecological metagenomes</taxon>
    </lineage>
</organism>
<evidence type="ECO:0000256" key="1">
    <source>
        <dbReference type="SAM" id="Phobius"/>
    </source>
</evidence>
<comment type="caution">
    <text evidence="2">The sequence shown here is derived from an EMBL/GenBank/DDBJ whole genome shotgun (WGS) entry which is preliminary data.</text>
</comment>
<proteinExistence type="predicted"/>
<gene>
    <name evidence="2" type="ORF">S03H2_63739</name>
</gene>
<protein>
    <submittedName>
        <fullName evidence="2">Uncharacterized protein</fullName>
    </submittedName>
</protein>